<evidence type="ECO:0000256" key="8">
    <source>
        <dbReference type="ARBA" id="ARBA00023136"/>
    </source>
</evidence>
<dbReference type="PANTHER" id="PTHR48065">
    <property type="entry name" value="OS10G0469600 PROTEIN"/>
    <property type="match status" value="1"/>
</dbReference>
<keyword evidence="6" id="KW-0677">Repeat</keyword>
<dbReference type="InterPro" id="IPR032675">
    <property type="entry name" value="LRR_dom_sf"/>
</dbReference>
<evidence type="ECO:0000256" key="5">
    <source>
        <dbReference type="ARBA" id="ARBA00022729"/>
    </source>
</evidence>
<evidence type="ECO:0000256" key="6">
    <source>
        <dbReference type="ARBA" id="ARBA00022737"/>
    </source>
</evidence>
<keyword evidence="4" id="KW-0812">Transmembrane</keyword>
<dbReference type="InterPro" id="IPR001611">
    <property type="entry name" value="Leu-rich_rpt"/>
</dbReference>
<evidence type="ECO:0000256" key="4">
    <source>
        <dbReference type="ARBA" id="ARBA00022692"/>
    </source>
</evidence>
<dbReference type="EC" id="2.7.11.1" evidence="9"/>
<evidence type="ECO:0000256" key="3">
    <source>
        <dbReference type="ARBA" id="ARBA00022614"/>
    </source>
</evidence>
<accession>A0A396HY86</accession>
<organism evidence="9 10">
    <name type="scientific">Medicago truncatula</name>
    <name type="common">Barrel medic</name>
    <name type="synonym">Medicago tribuloides</name>
    <dbReference type="NCBI Taxonomy" id="3880"/>
    <lineage>
        <taxon>Eukaryota</taxon>
        <taxon>Viridiplantae</taxon>
        <taxon>Streptophyta</taxon>
        <taxon>Embryophyta</taxon>
        <taxon>Tracheophyta</taxon>
        <taxon>Spermatophyta</taxon>
        <taxon>Magnoliopsida</taxon>
        <taxon>eudicotyledons</taxon>
        <taxon>Gunneridae</taxon>
        <taxon>Pentapetalae</taxon>
        <taxon>rosids</taxon>
        <taxon>fabids</taxon>
        <taxon>Fabales</taxon>
        <taxon>Fabaceae</taxon>
        <taxon>Papilionoideae</taxon>
        <taxon>50 kb inversion clade</taxon>
        <taxon>NPAAA clade</taxon>
        <taxon>Hologalegina</taxon>
        <taxon>IRL clade</taxon>
        <taxon>Trifolieae</taxon>
        <taxon>Medicago</taxon>
    </lineage>
</organism>
<proteinExistence type="predicted"/>
<dbReference type="GO" id="GO:0016020">
    <property type="term" value="C:membrane"/>
    <property type="evidence" value="ECO:0007669"/>
    <property type="project" value="UniProtKB-SubCell"/>
</dbReference>
<evidence type="ECO:0000313" key="9">
    <source>
        <dbReference type="EMBL" id="RHN57541.1"/>
    </source>
</evidence>
<dbReference type="Gene3D" id="3.80.10.10">
    <property type="entry name" value="Ribonuclease Inhibitor"/>
    <property type="match status" value="1"/>
</dbReference>
<keyword evidence="2" id="KW-0597">Phosphoprotein</keyword>
<evidence type="ECO:0000313" key="10">
    <source>
        <dbReference type="Proteomes" id="UP000265566"/>
    </source>
</evidence>
<comment type="subcellular location">
    <subcellularLocation>
        <location evidence="1">Membrane</location>
        <topology evidence="1">Single-pass membrane protein</topology>
    </subcellularLocation>
</comment>
<comment type="caution">
    <text evidence="9">The sequence shown here is derived from an EMBL/GenBank/DDBJ whole genome shotgun (WGS) entry which is preliminary data.</text>
</comment>
<evidence type="ECO:0000256" key="2">
    <source>
        <dbReference type="ARBA" id="ARBA00022553"/>
    </source>
</evidence>
<dbReference type="AlphaFoldDB" id="A0A396HY86"/>
<dbReference type="PANTHER" id="PTHR48065:SF11">
    <property type="entry name" value="OS11G0213300 PROTEIN"/>
    <property type="match status" value="1"/>
</dbReference>
<name>A0A396HY86_MEDTR</name>
<evidence type="ECO:0000256" key="7">
    <source>
        <dbReference type="ARBA" id="ARBA00022989"/>
    </source>
</evidence>
<reference evidence="10" key="1">
    <citation type="journal article" date="2018" name="Nat. Plants">
        <title>Whole-genome landscape of Medicago truncatula symbiotic genes.</title>
        <authorList>
            <person name="Pecrix Y."/>
            <person name="Staton S.E."/>
            <person name="Sallet E."/>
            <person name="Lelandais-Briere C."/>
            <person name="Moreau S."/>
            <person name="Carrere S."/>
            <person name="Blein T."/>
            <person name="Jardinaud M.F."/>
            <person name="Latrasse D."/>
            <person name="Zouine M."/>
            <person name="Zahm M."/>
            <person name="Kreplak J."/>
            <person name="Mayjonade B."/>
            <person name="Satge C."/>
            <person name="Perez M."/>
            <person name="Cauet S."/>
            <person name="Marande W."/>
            <person name="Chantry-Darmon C."/>
            <person name="Lopez-Roques C."/>
            <person name="Bouchez O."/>
            <person name="Berard A."/>
            <person name="Debelle F."/>
            <person name="Munos S."/>
            <person name="Bendahmane A."/>
            <person name="Berges H."/>
            <person name="Niebel A."/>
            <person name="Buitink J."/>
            <person name="Frugier F."/>
            <person name="Benhamed M."/>
            <person name="Crespi M."/>
            <person name="Gouzy J."/>
            <person name="Gamas P."/>
        </authorList>
    </citation>
    <scope>NUCLEOTIDE SEQUENCE [LARGE SCALE GENOMIC DNA]</scope>
    <source>
        <strain evidence="10">cv. Jemalong A17</strain>
    </source>
</reference>
<dbReference type="PRINTS" id="PR00019">
    <property type="entry name" value="LEURICHRPT"/>
</dbReference>
<dbReference type="Pfam" id="PF00560">
    <property type="entry name" value="LRR_1"/>
    <property type="match status" value="2"/>
</dbReference>
<dbReference type="Proteomes" id="UP000265566">
    <property type="component" value="Chromosome 5"/>
</dbReference>
<dbReference type="Gramene" id="rna33100">
    <property type="protein sequence ID" value="RHN57541.1"/>
    <property type="gene ID" value="gene33100"/>
</dbReference>
<keyword evidence="9" id="KW-0723">Serine/threonine-protein kinase</keyword>
<keyword evidence="5" id="KW-0732">Signal</keyword>
<dbReference type="EMBL" id="PSQE01000005">
    <property type="protein sequence ID" value="RHN57541.1"/>
    <property type="molecule type" value="Genomic_DNA"/>
</dbReference>
<sequence>MEAFRRVCDITNIQLVDLSENNPSGRIFKCLKNFSVMSQNVSPNRTIVFVFVYYKGTLVYEGYDFFALLMWKGNIPEEIGNLIELVSLNLSNNNLNGEITSKIGRLTSLEFLDLSRNHFSGLIPPSLAKIDCLSLLNLLDNNRSGRIPIGTQLQSFNASNYEGNVDLCEKPLDKKCLGGPRNQKHQKKVVQKIKNQFI</sequence>
<dbReference type="FunFam" id="3.80.10.10:FF:000722">
    <property type="entry name" value="Leucine-rich repeat receptor-like protein kinase"/>
    <property type="match status" value="1"/>
</dbReference>
<keyword evidence="8" id="KW-0472">Membrane</keyword>
<gene>
    <name evidence="9" type="ORF">MtrunA17_Chr5g0441511</name>
</gene>
<keyword evidence="3" id="KW-0433">Leucine-rich repeat</keyword>
<dbReference type="SUPFAM" id="SSF52058">
    <property type="entry name" value="L domain-like"/>
    <property type="match status" value="1"/>
</dbReference>
<keyword evidence="9" id="KW-0808">Transferase</keyword>
<protein>
    <submittedName>
        <fullName evidence="9">Putative non-specific serine/threonine protein kinase</fullName>
        <ecNumber evidence="9">2.7.11.1</ecNumber>
    </submittedName>
</protein>
<evidence type="ECO:0000256" key="1">
    <source>
        <dbReference type="ARBA" id="ARBA00004167"/>
    </source>
</evidence>
<dbReference type="GO" id="GO:0004674">
    <property type="term" value="F:protein serine/threonine kinase activity"/>
    <property type="evidence" value="ECO:0007669"/>
    <property type="project" value="UniProtKB-KW"/>
</dbReference>
<keyword evidence="7" id="KW-1133">Transmembrane helix</keyword>
<keyword evidence="9" id="KW-0418">Kinase</keyword>